<sequence>MATDNKQERDVSVGFPCVGSLIRIVDVNTACGSRGCRRAFAMMVVRTPVPHRRHKTTPVDLGSPANAFPPIDRSSRLPTSLEARGRETNQDQAMPRRHTVLESILKRGRRESVGRPRASLVTAGEKPRGWSSKAPGPWHSSRSGRHRKVPVPAACRRNLDGEQDVDGNPAPSHIGGLEVPGRISHKRARELVGSDHACSRAGPWNARQAGYIVE</sequence>
<dbReference type="Proteomes" id="UP000824998">
    <property type="component" value="Unassembled WGS sequence"/>
</dbReference>
<feature type="region of interest" description="Disordered" evidence="1">
    <location>
        <begin position="108"/>
        <end position="179"/>
    </location>
</feature>
<feature type="region of interest" description="Disordered" evidence="1">
    <location>
        <begin position="51"/>
        <end position="93"/>
    </location>
</feature>
<gene>
    <name evidence="2" type="ORF">BJ875DRAFT_438968</name>
</gene>
<dbReference type="AlphaFoldDB" id="A0A9P8C7Z9"/>
<reference evidence="2" key="1">
    <citation type="journal article" date="2021" name="IMA Fungus">
        <title>Genomic characterization of three marine fungi, including Emericellopsis atlantica sp. nov. with signatures of a generalist lifestyle and marine biomass degradation.</title>
        <authorList>
            <person name="Hagestad O.C."/>
            <person name="Hou L."/>
            <person name="Andersen J.H."/>
            <person name="Hansen E.H."/>
            <person name="Altermark B."/>
            <person name="Li C."/>
            <person name="Kuhnert E."/>
            <person name="Cox R.J."/>
            <person name="Crous P.W."/>
            <person name="Spatafora J.W."/>
            <person name="Lail K."/>
            <person name="Amirebrahimi M."/>
            <person name="Lipzen A."/>
            <person name="Pangilinan J."/>
            <person name="Andreopoulos W."/>
            <person name="Hayes R.D."/>
            <person name="Ng V."/>
            <person name="Grigoriev I.V."/>
            <person name="Jackson S.A."/>
            <person name="Sutton T.D.S."/>
            <person name="Dobson A.D.W."/>
            <person name="Rama T."/>
        </authorList>
    </citation>
    <scope>NUCLEOTIDE SEQUENCE</scope>
    <source>
        <strain evidence="2">TRa018bII</strain>
    </source>
</reference>
<protein>
    <submittedName>
        <fullName evidence="2">Uncharacterized protein</fullName>
    </submittedName>
</protein>
<keyword evidence="3" id="KW-1185">Reference proteome</keyword>
<evidence type="ECO:0000256" key="1">
    <source>
        <dbReference type="SAM" id="MobiDB-lite"/>
    </source>
</evidence>
<evidence type="ECO:0000313" key="3">
    <source>
        <dbReference type="Proteomes" id="UP000824998"/>
    </source>
</evidence>
<dbReference type="EMBL" id="MU251397">
    <property type="protein sequence ID" value="KAG9236895.1"/>
    <property type="molecule type" value="Genomic_DNA"/>
</dbReference>
<organism evidence="2 3">
    <name type="scientific">Amylocarpus encephaloides</name>
    <dbReference type="NCBI Taxonomy" id="45428"/>
    <lineage>
        <taxon>Eukaryota</taxon>
        <taxon>Fungi</taxon>
        <taxon>Dikarya</taxon>
        <taxon>Ascomycota</taxon>
        <taxon>Pezizomycotina</taxon>
        <taxon>Leotiomycetes</taxon>
        <taxon>Helotiales</taxon>
        <taxon>Helotiales incertae sedis</taxon>
        <taxon>Amylocarpus</taxon>
    </lineage>
</organism>
<accession>A0A9P8C7Z9</accession>
<evidence type="ECO:0000313" key="2">
    <source>
        <dbReference type="EMBL" id="KAG9236895.1"/>
    </source>
</evidence>
<name>A0A9P8C7Z9_9HELO</name>
<proteinExistence type="predicted"/>
<comment type="caution">
    <text evidence="2">The sequence shown here is derived from an EMBL/GenBank/DDBJ whole genome shotgun (WGS) entry which is preliminary data.</text>
</comment>